<name>A6TM97_ALKMQ</name>
<evidence type="ECO:0000313" key="3">
    <source>
        <dbReference type="EMBL" id="ABR47315.1"/>
    </source>
</evidence>
<evidence type="ECO:0000313" key="4">
    <source>
        <dbReference type="Proteomes" id="UP000001572"/>
    </source>
</evidence>
<dbReference type="RefSeq" id="WP_012062357.1">
    <property type="nucleotide sequence ID" value="NC_009633.1"/>
</dbReference>
<dbReference type="InterPro" id="IPR003695">
    <property type="entry name" value="Ppx_GppA_N"/>
</dbReference>
<reference evidence="4" key="1">
    <citation type="journal article" date="2016" name="Genome Announc.">
        <title>Complete genome sequence of Alkaliphilus metalliredigens strain QYMF, an alkaliphilic and metal-reducing bacterium isolated from borax-contaminated leachate ponds.</title>
        <authorList>
            <person name="Hwang C."/>
            <person name="Copeland A."/>
            <person name="Lucas S."/>
            <person name="Lapidus A."/>
            <person name="Barry K."/>
            <person name="Detter J.C."/>
            <person name="Glavina Del Rio T."/>
            <person name="Hammon N."/>
            <person name="Israni S."/>
            <person name="Dalin E."/>
            <person name="Tice H."/>
            <person name="Pitluck S."/>
            <person name="Chertkov O."/>
            <person name="Brettin T."/>
            <person name="Bruce D."/>
            <person name="Han C."/>
            <person name="Schmutz J."/>
            <person name="Larimer F."/>
            <person name="Land M.L."/>
            <person name="Hauser L."/>
            <person name="Kyrpides N."/>
            <person name="Mikhailova N."/>
            <person name="Ye Q."/>
            <person name="Zhou J."/>
            <person name="Richardson P."/>
            <person name="Fields M.W."/>
        </authorList>
    </citation>
    <scope>NUCLEOTIDE SEQUENCE [LARGE SCALE GENOMIC DNA]</scope>
    <source>
        <strain evidence="4">QYMF</strain>
    </source>
</reference>
<evidence type="ECO:0000259" key="2">
    <source>
        <dbReference type="Pfam" id="PF02541"/>
    </source>
</evidence>
<dbReference type="Gene3D" id="3.30.420.40">
    <property type="match status" value="1"/>
</dbReference>
<proteinExistence type="inferred from homology"/>
<dbReference type="AlphaFoldDB" id="A6TM97"/>
<dbReference type="STRING" id="293826.Amet_1104"/>
<dbReference type="EMBL" id="CP000724">
    <property type="protein sequence ID" value="ABR47315.1"/>
    <property type="molecule type" value="Genomic_DNA"/>
</dbReference>
<dbReference type="PANTHER" id="PTHR30005:SF0">
    <property type="entry name" value="RETROGRADE REGULATION PROTEIN 2"/>
    <property type="match status" value="1"/>
</dbReference>
<gene>
    <name evidence="3" type="ordered locus">Amet_1104</name>
</gene>
<dbReference type="CDD" id="cd24054">
    <property type="entry name" value="ASKHA_NBD_AaPPX-GppA_MtPPX2-like"/>
    <property type="match status" value="1"/>
</dbReference>
<organism evidence="3 4">
    <name type="scientific">Alkaliphilus metalliredigens (strain QYMF)</name>
    <dbReference type="NCBI Taxonomy" id="293826"/>
    <lineage>
        <taxon>Bacteria</taxon>
        <taxon>Bacillati</taxon>
        <taxon>Bacillota</taxon>
        <taxon>Clostridia</taxon>
        <taxon>Peptostreptococcales</taxon>
        <taxon>Natronincolaceae</taxon>
        <taxon>Alkaliphilus</taxon>
    </lineage>
</organism>
<feature type="domain" description="Ppx/GppA phosphatase N-terminal" evidence="2">
    <location>
        <begin position="24"/>
        <end position="301"/>
    </location>
</feature>
<dbReference type="eggNOG" id="COG0248">
    <property type="taxonomic scope" value="Bacteria"/>
</dbReference>
<dbReference type="Pfam" id="PF02541">
    <property type="entry name" value="Ppx-GppA"/>
    <property type="match status" value="1"/>
</dbReference>
<dbReference type="SUPFAM" id="SSF53067">
    <property type="entry name" value="Actin-like ATPase domain"/>
    <property type="match status" value="2"/>
</dbReference>
<dbReference type="Proteomes" id="UP000001572">
    <property type="component" value="Chromosome"/>
</dbReference>
<dbReference type="InterPro" id="IPR050273">
    <property type="entry name" value="GppA/Ppx_hydrolase"/>
</dbReference>
<dbReference type="HOGENOM" id="CLU_025908_1_2_9"/>
<keyword evidence="4" id="KW-1185">Reference proteome</keyword>
<dbReference type="PANTHER" id="PTHR30005">
    <property type="entry name" value="EXOPOLYPHOSPHATASE"/>
    <property type="match status" value="1"/>
</dbReference>
<dbReference type="Gene3D" id="3.30.420.150">
    <property type="entry name" value="Exopolyphosphatase. Domain 2"/>
    <property type="match status" value="1"/>
</dbReference>
<comment type="similarity">
    <text evidence="1">Belongs to the GppA/Ppx family.</text>
</comment>
<sequence length="303" mass="33006">MNIKAIIDVGTNSIKFHIAELTSNGKIKTILDENNIARIGEGLRETGVLSPEAMKRNTEAITEFVNKAKELNVDEFIGVGTMALRTAKNSDEFVKMVKDANGVEIKVITGDEEARLSYLAVLSGLDLQEGELAIFDTGGGSTEFIFGSGKEISKKFSVNLGSLTISENVLKTDPATEEEISKALEEIHKTFEAHGASGKVTQLVGMGGTVTSIGAVKHKMSKYDPDIIQGSKLELSEVEEQIKMYGSKTNEERQQIVGLQPKRAEVILAGACILKVIMERMSMDHLTISDRGLRHGLAYDLFK</sequence>
<dbReference type="InterPro" id="IPR043129">
    <property type="entry name" value="ATPase_NBD"/>
</dbReference>
<accession>A6TM97</accession>
<protein>
    <submittedName>
        <fullName evidence="3">Ppx/GppA phosphatase</fullName>
    </submittedName>
</protein>
<evidence type="ECO:0000256" key="1">
    <source>
        <dbReference type="ARBA" id="ARBA00007125"/>
    </source>
</evidence>
<dbReference type="GO" id="GO:0016462">
    <property type="term" value="F:pyrophosphatase activity"/>
    <property type="evidence" value="ECO:0007669"/>
    <property type="project" value="TreeGrafter"/>
</dbReference>
<dbReference type="KEGG" id="amt:Amet_1104"/>